<gene>
    <name evidence="1" type="ORF">YYG_01915</name>
</gene>
<evidence type="ECO:0000313" key="2">
    <source>
        <dbReference type="Proteomes" id="UP000030659"/>
    </source>
</evidence>
<protein>
    <submittedName>
        <fullName evidence="1">Uncharacterized protein</fullName>
    </submittedName>
</protein>
<accession>W7AM57</accession>
<dbReference type="InterPro" id="IPR021689">
    <property type="entry name" value="DUF3271"/>
</dbReference>
<reference evidence="1 2" key="1">
    <citation type="submission" date="2013-02" db="EMBL/GenBank/DDBJ databases">
        <title>The Genome Sequence of Plasmodium vinckei petteri CR.</title>
        <authorList>
            <consortium name="The Broad Institute Genome Sequencing Platform"/>
            <consortium name="The Broad Institute Genome Sequencing Center for Infectious Disease"/>
            <person name="Neafsey D."/>
            <person name="Cheeseman I."/>
            <person name="Volkman S."/>
            <person name="Adams J."/>
            <person name="Walker B."/>
            <person name="Young S.K."/>
            <person name="Zeng Q."/>
            <person name="Gargeya S."/>
            <person name="Fitzgerald M."/>
            <person name="Haas B."/>
            <person name="Abouelleil A."/>
            <person name="Alvarado L."/>
            <person name="Arachchi H.M."/>
            <person name="Berlin A.M."/>
            <person name="Chapman S.B."/>
            <person name="Dewar J."/>
            <person name="Goldberg J."/>
            <person name="Griggs A."/>
            <person name="Gujja S."/>
            <person name="Hansen M."/>
            <person name="Howarth C."/>
            <person name="Imamovic A."/>
            <person name="Larimer J."/>
            <person name="McCowan C."/>
            <person name="Murphy C."/>
            <person name="Neiman D."/>
            <person name="Pearson M."/>
            <person name="Priest M."/>
            <person name="Roberts A."/>
            <person name="Saif S."/>
            <person name="Shea T."/>
            <person name="Sisk P."/>
            <person name="Sykes S."/>
            <person name="Wortman J."/>
            <person name="Nusbaum C."/>
            <person name="Birren B."/>
        </authorList>
    </citation>
    <scope>NUCLEOTIDE SEQUENCE [LARGE SCALE GENOMIC DNA]</scope>
    <source>
        <strain evidence="1 2">CR</strain>
    </source>
</reference>
<organism evidence="1 2">
    <name type="scientific">Plasmodium vinckei petteri</name>
    <dbReference type="NCBI Taxonomy" id="138298"/>
    <lineage>
        <taxon>Eukaryota</taxon>
        <taxon>Sar</taxon>
        <taxon>Alveolata</taxon>
        <taxon>Apicomplexa</taxon>
        <taxon>Aconoidasida</taxon>
        <taxon>Haemosporida</taxon>
        <taxon>Plasmodiidae</taxon>
        <taxon>Plasmodium</taxon>
        <taxon>Plasmodium (Vinckeia)</taxon>
    </lineage>
</organism>
<dbReference type="Proteomes" id="UP000030659">
    <property type="component" value="Unassembled WGS sequence"/>
</dbReference>
<evidence type="ECO:0000313" key="1">
    <source>
        <dbReference type="EMBL" id="EUD72915.1"/>
    </source>
</evidence>
<proteinExistence type="predicted"/>
<dbReference type="Pfam" id="PF11675">
    <property type="entry name" value="DUF3271"/>
    <property type="match status" value="1"/>
</dbReference>
<name>W7AM57_PLAVN</name>
<dbReference type="AlphaFoldDB" id="W7AM57"/>
<sequence length="91" mass="10759">MHKRDLGNNYYDANILANDLKVLTHDKFNNNIKKDLVKYERGSENKQLLNRERKLLMRFLYFNININKSNANADYGFELSKPLKKTISLLP</sequence>
<dbReference type="EMBL" id="KI965397">
    <property type="protein sequence ID" value="EUD72915.1"/>
    <property type="molecule type" value="Genomic_DNA"/>
</dbReference>